<keyword evidence="6 8" id="KW-0472">Membrane</keyword>
<sequence length="356" mass="38212">FVLLTATAVVVGSHYLSFPGELLMRVLQLMVLPLVVSSLIAGMSSVEKKAYSKLGLRALLYYVTTTLIAALTGIALTSIIQPGKVHSHSEMSSSENIGVHTVDSFLDLLRNMFPSNLVEACFKKVNNAVSIFLFFKNHACNLTATGAERPIHNETIAVAGSSDGINILGLLVFCTALGLVLGGMENKGQPLRDFFTCLNTAIMNLVNIVMCSATLPVTFHCMEEMHKMDKKVTRFMLPLGATMNMDGAALYEAVAALFIAQIHNIDFSIGQIVILSFIVTAASTGAAGIPQAGMVSMLIVLTSVGLPAESISLLMLVDWILDRLRTATNVLGDSAVLIEFDTILCTNVSRCVQFGF</sequence>
<comment type="similarity">
    <text evidence="8">Belongs to the dicarboxylate/amino acid:cation symporter (DAACS) (TC 2.A.23) family.</text>
</comment>
<feature type="transmembrane region" description="Helical" evidence="8">
    <location>
        <begin position="58"/>
        <end position="80"/>
    </location>
</feature>
<feature type="transmembrane region" description="Helical" evidence="8">
    <location>
        <begin position="26"/>
        <end position="46"/>
    </location>
</feature>
<dbReference type="SUPFAM" id="SSF118215">
    <property type="entry name" value="Proton glutamate symport protein"/>
    <property type="match status" value="1"/>
</dbReference>
<feature type="transmembrane region" description="Helical" evidence="8">
    <location>
        <begin position="164"/>
        <end position="182"/>
    </location>
</feature>
<dbReference type="Gene3D" id="1.10.3860.10">
    <property type="entry name" value="Sodium:dicarboxylate symporter"/>
    <property type="match status" value="2"/>
</dbReference>
<dbReference type="GO" id="GO:0005886">
    <property type="term" value="C:plasma membrane"/>
    <property type="evidence" value="ECO:0007669"/>
    <property type="project" value="TreeGrafter"/>
</dbReference>
<dbReference type="InterPro" id="IPR036458">
    <property type="entry name" value="Na:dicarbo_symporter_sf"/>
</dbReference>
<proteinExistence type="inferred from homology"/>
<reference evidence="9" key="1">
    <citation type="submission" date="2025-08" db="UniProtKB">
        <authorList>
            <consortium name="Ensembl"/>
        </authorList>
    </citation>
    <scope>IDENTIFICATION</scope>
</reference>
<feature type="transmembrane region" description="Helical" evidence="8">
    <location>
        <begin position="235"/>
        <end position="260"/>
    </location>
</feature>
<name>A0A8C6UTZ1_9GOBI</name>
<feature type="transmembrane region" description="Helical" evidence="8">
    <location>
        <begin position="194"/>
        <end position="215"/>
    </location>
</feature>
<dbReference type="PANTHER" id="PTHR11958:SF63">
    <property type="entry name" value="AMINO ACID TRANSPORTER"/>
    <property type="match status" value="1"/>
</dbReference>
<dbReference type="AlphaFoldDB" id="A0A8C6UTZ1"/>
<dbReference type="PROSITE" id="PS00714">
    <property type="entry name" value="NA_DICARBOXYL_SYMP_2"/>
    <property type="match status" value="1"/>
</dbReference>
<evidence type="ECO:0000256" key="4">
    <source>
        <dbReference type="ARBA" id="ARBA00022847"/>
    </source>
</evidence>
<reference evidence="9" key="2">
    <citation type="submission" date="2025-09" db="UniProtKB">
        <authorList>
            <consortium name="Ensembl"/>
        </authorList>
    </citation>
    <scope>IDENTIFICATION</scope>
</reference>
<keyword evidence="10" id="KW-1185">Reference proteome</keyword>
<keyword evidence="7" id="KW-0325">Glycoprotein</keyword>
<evidence type="ECO:0000256" key="5">
    <source>
        <dbReference type="ARBA" id="ARBA00022989"/>
    </source>
</evidence>
<evidence type="ECO:0000313" key="10">
    <source>
        <dbReference type="Proteomes" id="UP000694523"/>
    </source>
</evidence>
<dbReference type="PRINTS" id="PR00173">
    <property type="entry name" value="EDTRNSPORT"/>
</dbReference>
<dbReference type="Ensembl" id="ENSNMLT00000043739.1">
    <property type="protein sequence ID" value="ENSNMLP00000039313.1"/>
    <property type="gene ID" value="ENSNMLG00000024132.1"/>
</dbReference>
<evidence type="ECO:0000256" key="2">
    <source>
        <dbReference type="ARBA" id="ARBA00022448"/>
    </source>
</evidence>
<keyword evidence="2 8" id="KW-0813">Transport</keyword>
<comment type="subcellular location">
    <subcellularLocation>
        <location evidence="1 8">Membrane</location>
        <topology evidence="1 8">Multi-pass membrane protein</topology>
    </subcellularLocation>
</comment>
<accession>A0A8C6UTZ1</accession>
<keyword evidence="5 8" id="KW-1133">Transmembrane helix</keyword>
<dbReference type="PANTHER" id="PTHR11958">
    <property type="entry name" value="SODIUM/DICARBOXYLATE SYMPORTER-RELATED"/>
    <property type="match status" value="1"/>
</dbReference>
<dbReference type="InterPro" id="IPR001991">
    <property type="entry name" value="Na-dicarboxylate_symporter"/>
</dbReference>
<evidence type="ECO:0000256" key="7">
    <source>
        <dbReference type="ARBA" id="ARBA00023180"/>
    </source>
</evidence>
<dbReference type="Pfam" id="PF00375">
    <property type="entry name" value="SDF"/>
    <property type="match status" value="2"/>
</dbReference>
<evidence type="ECO:0000256" key="8">
    <source>
        <dbReference type="RuleBase" id="RU361216"/>
    </source>
</evidence>
<dbReference type="PROSITE" id="PS00713">
    <property type="entry name" value="NA_DICARBOXYL_SYMP_1"/>
    <property type="match status" value="1"/>
</dbReference>
<evidence type="ECO:0000313" key="9">
    <source>
        <dbReference type="Ensembl" id="ENSNMLP00000039313.1"/>
    </source>
</evidence>
<evidence type="ECO:0000256" key="3">
    <source>
        <dbReference type="ARBA" id="ARBA00022692"/>
    </source>
</evidence>
<dbReference type="GO" id="GO:0015175">
    <property type="term" value="F:neutral L-amino acid transmembrane transporter activity"/>
    <property type="evidence" value="ECO:0007669"/>
    <property type="project" value="TreeGrafter"/>
</dbReference>
<organism evidence="9 10">
    <name type="scientific">Neogobius melanostomus</name>
    <name type="common">round goby</name>
    <dbReference type="NCBI Taxonomy" id="47308"/>
    <lineage>
        <taxon>Eukaryota</taxon>
        <taxon>Metazoa</taxon>
        <taxon>Chordata</taxon>
        <taxon>Craniata</taxon>
        <taxon>Vertebrata</taxon>
        <taxon>Euteleostomi</taxon>
        <taxon>Actinopterygii</taxon>
        <taxon>Neopterygii</taxon>
        <taxon>Teleostei</taxon>
        <taxon>Neoteleostei</taxon>
        <taxon>Acanthomorphata</taxon>
        <taxon>Gobiaria</taxon>
        <taxon>Gobiiformes</taxon>
        <taxon>Gobioidei</taxon>
        <taxon>Gobiidae</taxon>
        <taxon>Benthophilinae</taxon>
        <taxon>Neogobiini</taxon>
        <taxon>Neogobius</taxon>
    </lineage>
</organism>
<evidence type="ECO:0000256" key="1">
    <source>
        <dbReference type="ARBA" id="ARBA00004141"/>
    </source>
</evidence>
<feature type="transmembrane region" description="Helical" evidence="8">
    <location>
        <begin position="295"/>
        <end position="317"/>
    </location>
</feature>
<keyword evidence="3 8" id="KW-0812">Transmembrane</keyword>
<dbReference type="Proteomes" id="UP000694523">
    <property type="component" value="Unplaced"/>
</dbReference>
<evidence type="ECO:0000256" key="6">
    <source>
        <dbReference type="ARBA" id="ARBA00023136"/>
    </source>
</evidence>
<feature type="transmembrane region" description="Helical" evidence="8">
    <location>
        <begin position="272"/>
        <end position="289"/>
    </location>
</feature>
<dbReference type="GO" id="GO:0005313">
    <property type="term" value="F:L-glutamate transmembrane transporter activity"/>
    <property type="evidence" value="ECO:0007669"/>
    <property type="project" value="TreeGrafter"/>
</dbReference>
<keyword evidence="4 8" id="KW-0769">Symport</keyword>
<protein>
    <recommendedName>
        <fullName evidence="8">Amino acid transporter</fullName>
    </recommendedName>
</protein>
<dbReference type="GO" id="GO:0015501">
    <property type="term" value="F:glutamate:sodium symporter activity"/>
    <property type="evidence" value="ECO:0007669"/>
    <property type="project" value="TreeGrafter"/>
</dbReference>
<dbReference type="InterPro" id="IPR050746">
    <property type="entry name" value="DAACS"/>
</dbReference>
<dbReference type="InterPro" id="IPR018107">
    <property type="entry name" value="Na-dicarboxylate_symporter_CS"/>
</dbReference>